<gene>
    <name evidence="10" type="primary">ptr</name>
    <name evidence="10" type="ORF">GCM10011357_27080</name>
</gene>
<keyword evidence="11" id="KW-1185">Reference proteome</keyword>
<dbReference type="Proteomes" id="UP000614272">
    <property type="component" value="Unassembled WGS sequence"/>
</dbReference>
<evidence type="ECO:0000256" key="4">
    <source>
        <dbReference type="ARBA" id="ARBA00022801"/>
    </source>
</evidence>
<evidence type="ECO:0000256" key="1">
    <source>
        <dbReference type="ARBA" id="ARBA00007261"/>
    </source>
</evidence>
<name>A0ABQ1RL37_9ALTE</name>
<organism evidence="10 11">
    <name type="scientific">Lacimicrobium alkaliphilum</name>
    <dbReference type="NCBI Taxonomy" id="1526571"/>
    <lineage>
        <taxon>Bacteria</taxon>
        <taxon>Pseudomonadati</taxon>
        <taxon>Pseudomonadota</taxon>
        <taxon>Gammaproteobacteria</taxon>
        <taxon>Alteromonadales</taxon>
        <taxon>Alteromonadaceae</taxon>
        <taxon>Lacimicrobium</taxon>
    </lineage>
</organism>
<dbReference type="PANTHER" id="PTHR43690">
    <property type="entry name" value="NARDILYSIN"/>
    <property type="match status" value="1"/>
</dbReference>
<evidence type="ECO:0000313" key="10">
    <source>
        <dbReference type="EMBL" id="GGD70583.1"/>
    </source>
</evidence>
<evidence type="ECO:0000256" key="5">
    <source>
        <dbReference type="ARBA" id="ARBA00022833"/>
    </source>
</evidence>
<dbReference type="InterPro" id="IPR011249">
    <property type="entry name" value="Metalloenz_LuxS/M16"/>
</dbReference>
<reference evidence="11" key="1">
    <citation type="journal article" date="2019" name="Int. J. Syst. Evol. Microbiol.">
        <title>The Global Catalogue of Microorganisms (GCM) 10K type strain sequencing project: providing services to taxonomists for standard genome sequencing and annotation.</title>
        <authorList>
            <consortium name="The Broad Institute Genomics Platform"/>
            <consortium name="The Broad Institute Genome Sequencing Center for Infectious Disease"/>
            <person name="Wu L."/>
            <person name="Ma J."/>
        </authorList>
    </citation>
    <scope>NUCLEOTIDE SEQUENCE [LARGE SCALE GENOMIC DNA]</scope>
    <source>
        <strain evidence="11">CGMCC 1.12923</strain>
    </source>
</reference>
<dbReference type="RefSeq" id="WP_099035364.1">
    <property type="nucleotide sequence ID" value="NZ_BMGJ01000011.1"/>
</dbReference>
<evidence type="ECO:0000259" key="9">
    <source>
        <dbReference type="Pfam" id="PF22456"/>
    </source>
</evidence>
<sequence length="911" mass="103601">MHLFHPIVAVVILVCLAGCQVNHIQMASPIKGDSDPAHYGSLELENGMQVLLVSDSALTKAYGSVSVRAGYFQDPDSLPGLAHLYEHMLSKGTQKYPQPAAYKQFLADHGGRSNASTSALRTNYYFQVAGASFEGALERFAWQFIQPLIPQSLVYKERHAVEAEFRMKFKDAYRRKREVWRTAFAPEHPYRKFSTGNLSTLIDQPEISLSQALLDFGEDYYCAPRMALVMAAPLPLEQLRVMAGKYFSAVSSSCGETLSQAVSPYAEPPDGKVINVQALRKRSRLTLSFVVPDNLNTRRAMISDYISWLLEAHNPQGLEQHLKDKGWIKGLYVSQPVLDDRHRLFNLTLRFTAQGWKHQSEAMQITWQYLDTIKQQVSETHFNDTFARLHHAQFNQDASHKSSTEIRELADQLLFYPASEALVLNQIPGNYNSHATRAWLDGITAKNTLLIREHRNLAFDQSEPYYNTGFGYQQQLEAPQSSLQELMFELPALPRYFAMQEGELQTPEIGCRQPATGFESCVLPGQKRHSDYASINLYLDADRQRPAFFVLNPLYIRRLRHQLEPLITQADSAGMDVSLVETQSGWRLSVSGYSGDRVALLRDLSAILLSPQLDSTSMSLTLNSHRSALSQQAYQRLRDRTLQILNTKLGLDISTRDAQRYFENFSEHQYQDYIDRSFERARLTATYFGKLSVDERDVLDSLFTTMSRRIRFPVRPGSHAWNGKTEMGLHQVALDAEDNAVRLMVLPGSNKITQHAATELLGAMMTAPFFHQLRTQEQLGYSVSVKAYSKYGYPYLGYYVQSSRKTPSLLLARIEHFNQWFMTHLDSVTVVQFDTVKHSLIDALQQPYINAESEAQARRYHFRYDWADNHPQQLQQQIKLMSLDEFREHASLLLSGPLTGVLAKGTTGKDQ</sequence>
<evidence type="ECO:0000259" key="8">
    <source>
        <dbReference type="Pfam" id="PF05193"/>
    </source>
</evidence>
<dbReference type="PANTHER" id="PTHR43690:SF18">
    <property type="entry name" value="INSULIN-DEGRADING ENZYME-RELATED"/>
    <property type="match status" value="1"/>
</dbReference>
<accession>A0ABQ1RL37</accession>
<dbReference type="EMBL" id="BMGJ01000011">
    <property type="protein sequence ID" value="GGD70583.1"/>
    <property type="molecule type" value="Genomic_DNA"/>
</dbReference>
<comment type="caution">
    <text evidence="10">The sequence shown here is derived from an EMBL/GenBank/DDBJ whole genome shotgun (WGS) entry which is preliminary data.</text>
</comment>
<proteinExistence type="inferred from homology"/>
<keyword evidence="4" id="KW-0378">Hydrolase</keyword>
<dbReference type="Pfam" id="PF22456">
    <property type="entry name" value="PqqF-like_C_4"/>
    <property type="match status" value="1"/>
</dbReference>
<keyword evidence="5" id="KW-0862">Zinc</keyword>
<feature type="domain" description="Peptidase M16 C-terminal" evidence="8">
    <location>
        <begin position="211"/>
        <end position="384"/>
    </location>
</feature>
<evidence type="ECO:0000313" key="11">
    <source>
        <dbReference type="Proteomes" id="UP000614272"/>
    </source>
</evidence>
<protein>
    <submittedName>
        <fullName evidence="10">Protease III</fullName>
    </submittedName>
</protein>
<dbReference type="GO" id="GO:0008233">
    <property type="term" value="F:peptidase activity"/>
    <property type="evidence" value="ECO:0007669"/>
    <property type="project" value="UniProtKB-KW"/>
</dbReference>
<feature type="domain" description="Peptidase M16 N-terminal" evidence="7">
    <location>
        <begin position="50"/>
        <end position="166"/>
    </location>
</feature>
<feature type="domain" description="Coenzyme PQQ synthesis protein F-like C-terminal lobe" evidence="9">
    <location>
        <begin position="760"/>
        <end position="856"/>
    </location>
</feature>
<evidence type="ECO:0000256" key="6">
    <source>
        <dbReference type="ARBA" id="ARBA00023049"/>
    </source>
</evidence>
<dbReference type="InterPro" id="IPR007863">
    <property type="entry name" value="Peptidase_M16_C"/>
</dbReference>
<dbReference type="InterPro" id="IPR054734">
    <property type="entry name" value="PqqF-like_C_4"/>
</dbReference>
<keyword evidence="6" id="KW-0482">Metalloprotease</keyword>
<evidence type="ECO:0000259" key="7">
    <source>
        <dbReference type="Pfam" id="PF00675"/>
    </source>
</evidence>
<dbReference type="GO" id="GO:0006508">
    <property type="term" value="P:proteolysis"/>
    <property type="evidence" value="ECO:0007669"/>
    <property type="project" value="UniProtKB-KW"/>
</dbReference>
<dbReference type="Gene3D" id="3.30.830.10">
    <property type="entry name" value="Metalloenzyme, LuxS/M16 peptidase-like"/>
    <property type="match status" value="4"/>
</dbReference>
<keyword evidence="2 10" id="KW-0645">Protease</keyword>
<evidence type="ECO:0000256" key="2">
    <source>
        <dbReference type="ARBA" id="ARBA00022670"/>
    </source>
</evidence>
<dbReference type="Pfam" id="PF00675">
    <property type="entry name" value="Peptidase_M16"/>
    <property type="match status" value="1"/>
</dbReference>
<dbReference type="SUPFAM" id="SSF63411">
    <property type="entry name" value="LuxS/MPP-like metallohydrolase"/>
    <property type="match status" value="4"/>
</dbReference>
<comment type="similarity">
    <text evidence="1">Belongs to the peptidase M16 family.</text>
</comment>
<keyword evidence="3" id="KW-0479">Metal-binding</keyword>
<dbReference type="InterPro" id="IPR050626">
    <property type="entry name" value="Peptidase_M16"/>
</dbReference>
<dbReference type="InterPro" id="IPR011765">
    <property type="entry name" value="Pept_M16_N"/>
</dbReference>
<dbReference type="Pfam" id="PF05193">
    <property type="entry name" value="Peptidase_M16_C"/>
    <property type="match status" value="1"/>
</dbReference>
<evidence type="ECO:0000256" key="3">
    <source>
        <dbReference type="ARBA" id="ARBA00022723"/>
    </source>
</evidence>